<keyword evidence="1" id="KW-0472">Membrane</keyword>
<dbReference type="AlphaFoldDB" id="A0A1J5GDY4"/>
<sequence>MAEKAPSPSPDTIVRDVAIVLGIALFIYIGNNITPLTVDTISSGEAPSAIVSFLLGKVSLETIQDFFHSLQNTFVVVGIIFLAGAFWATLKIREVHHIVHEKYTPIHLDEMIAKEKLSQWQVVLDHVNSESPAEWKIAILEADDILDEILEDQGYVGETVAEKLKTMSRTKIASYDDIWEAHKVRNEIAHGGAIEMDLSKKMARDIIAKFGNAFKELGYL</sequence>
<dbReference type="Proteomes" id="UP000182059">
    <property type="component" value="Unassembled WGS sequence"/>
</dbReference>
<protein>
    <submittedName>
        <fullName evidence="2">Uncharacterized protein</fullName>
    </submittedName>
</protein>
<accession>A0A1J5GDY4</accession>
<organism evidence="2 3">
    <name type="scientific">Candidatus Nomurabacteria bacterium CG2_30_43_9</name>
    <dbReference type="NCBI Taxonomy" id="1805283"/>
    <lineage>
        <taxon>Bacteria</taxon>
        <taxon>Candidatus Nomuraibacteriota</taxon>
    </lineage>
</organism>
<keyword evidence="1" id="KW-0812">Transmembrane</keyword>
<gene>
    <name evidence="2" type="ORF">AUK15_00865</name>
</gene>
<feature type="transmembrane region" description="Helical" evidence="1">
    <location>
        <begin position="12"/>
        <end position="30"/>
    </location>
</feature>
<reference evidence="2 3" key="1">
    <citation type="journal article" date="2016" name="Environ. Microbiol.">
        <title>Genomic resolution of a cold subsurface aquifer community provides metabolic insights for novel microbes adapted to high CO concentrations.</title>
        <authorList>
            <person name="Probst A.J."/>
            <person name="Castelle C.J."/>
            <person name="Singh A."/>
            <person name="Brown C.T."/>
            <person name="Anantharaman K."/>
            <person name="Sharon I."/>
            <person name="Hug L.A."/>
            <person name="Burstein D."/>
            <person name="Emerson J.B."/>
            <person name="Thomas B.C."/>
            <person name="Banfield J.F."/>
        </authorList>
    </citation>
    <scope>NUCLEOTIDE SEQUENCE [LARGE SCALE GENOMIC DNA]</scope>
    <source>
        <strain evidence="2">CG2_30_43_9</strain>
    </source>
</reference>
<name>A0A1J5GDY4_9BACT</name>
<dbReference type="EMBL" id="MNYX01000023">
    <property type="protein sequence ID" value="OIP66094.1"/>
    <property type="molecule type" value="Genomic_DNA"/>
</dbReference>
<comment type="caution">
    <text evidence="2">The sequence shown here is derived from an EMBL/GenBank/DDBJ whole genome shotgun (WGS) entry which is preliminary data.</text>
</comment>
<proteinExistence type="predicted"/>
<evidence type="ECO:0000256" key="1">
    <source>
        <dbReference type="SAM" id="Phobius"/>
    </source>
</evidence>
<keyword evidence="1" id="KW-1133">Transmembrane helix</keyword>
<evidence type="ECO:0000313" key="2">
    <source>
        <dbReference type="EMBL" id="OIP66094.1"/>
    </source>
</evidence>
<feature type="transmembrane region" description="Helical" evidence="1">
    <location>
        <begin position="70"/>
        <end position="90"/>
    </location>
</feature>
<evidence type="ECO:0000313" key="3">
    <source>
        <dbReference type="Proteomes" id="UP000182059"/>
    </source>
</evidence>